<proteinExistence type="predicted"/>
<dbReference type="AlphaFoldDB" id="A0A160TC00"/>
<sequence>MWISLCSITLMGFLLGVAYHRYSARWTGASGSYNGIGYQFSLFKFSLFSSSFEMLGVEAPLGYDFVIKRETRMDRLFRILGISSKSTVGNAEFDEQVYVVSDNYSMHQVLAAQPHLQQVIMNILYRQPVDGDIERIVCRHGRMWACIYGKATPAAEAVIVQRMIPALNKLGKGMEKYAGGLSPQRRDRINAMAVLFLFATSAILLNGSLSFAQPLLSSFFSDVDSVLRLSQTNLPQFAAVRG</sequence>
<dbReference type="EMBL" id="CZQC01000041">
    <property type="protein sequence ID" value="CUS41381.1"/>
    <property type="molecule type" value="Genomic_DNA"/>
</dbReference>
<organism evidence="2">
    <name type="scientific">hydrothermal vent metagenome</name>
    <dbReference type="NCBI Taxonomy" id="652676"/>
    <lineage>
        <taxon>unclassified sequences</taxon>
        <taxon>metagenomes</taxon>
        <taxon>ecological metagenomes</taxon>
    </lineage>
</organism>
<accession>A0A160TC00</accession>
<keyword evidence="1" id="KW-1133">Transmembrane helix</keyword>
<name>A0A160TC00_9ZZZZ</name>
<feature type="transmembrane region" description="Helical" evidence="1">
    <location>
        <begin position="191"/>
        <end position="212"/>
    </location>
</feature>
<gene>
    <name evidence="2" type="ORF">MGWOODY_Tha1782</name>
</gene>
<evidence type="ECO:0000313" key="2">
    <source>
        <dbReference type="EMBL" id="CUS41381.1"/>
    </source>
</evidence>
<evidence type="ECO:0000256" key="1">
    <source>
        <dbReference type="SAM" id="Phobius"/>
    </source>
</evidence>
<keyword evidence="1" id="KW-0472">Membrane</keyword>
<reference evidence="2" key="1">
    <citation type="submission" date="2015-10" db="EMBL/GenBank/DDBJ databases">
        <authorList>
            <person name="Gilbert D.G."/>
        </authorList>
    </citation>
    <scope>NUCLEOTIDE SEQUENCE</scope>
</reference>
<protein>
    <submittedName>
        <fullName evidence="2">Uncharacterized protein</fullName>
    </submittedName>
</protein>
<keyword evidence="1" id="KW-0812">Transmembrane</keyword>